<name>A0AA86PA05_9EUKA</name>
<sequence length="205" mass="23904">MVQKVQQKIIGVKILLIDTNLLLVQEWITNSGKKLTQIAAQIFNNFFFCHRILSGSGSLSLSNCILSPVQLNIIIEILLTAKFQTQCWQVSYDSNISALKILILKLVLQLNSKNHDQLVAQLNQANVPMFHTYEASGACILCDNIYIYKDKNQRLIQTQYRKIRHVSNKQFFDHKQELIYQLCSYATWFSFVNNFRTWYWGKIYS</sequence>
<organism evidence="1">
    <name type="scientific">Hexamita inflata</name>
    <dbReference type="NCBI Taxonomy" id="28002"/>
    <lineage>
        <taxon>Eukaryota</taxon>
        <taxon>Metamonada</taxon>
        <taxon>Diplomonadida</taxon>
        <taxon>Hexamitidae</taxon>
        <taxon>Hexamitinae</taxon>
        <taxon>Hexamita</taxon>
    </lineage>
</organism>
<dbReference type="EMBL" id="CATOUU010000517">
    <property type="protein sequence ID" value="CAI9932584.1"/>
    <property type="molecule type" value="Genomic_DNA"/>
</dbReference>
<dbReference type="EMBL" id="CAXDID020000052">
    <property type="protein sequence ID" value="CAL6005922.1"/>
    <property type="molecule type" value="Genomic_DNA"/>
</dbReference>
<keyword evidence="3" id="KW-1185">Reference proteome</keyword>
<evidence type="ECO:0000313" key="3">
    <source>
        <dbReference type="Proteomes" id="UP001642409"/>
    </source>
</evidence>
<comment type="caution">
    <text evidence="1">The sequence shown here is derived from an EMBL/GenBank/DDBJ whole genome shotgun (WGS) entry which is preliminary data.</text>
</comment>
<gene>
    <name evidence="2" type="ORF">HINF_LOCUS19848</name>
    <name evidence="1" type="ORF">HINF_LOCUS20229</name>
</gene>
<dbReference type="Proteomes" id="UP001642409">
    <property type="component" value="Unassembled WGS sequence"/>
</dbReference>
<proteinExistence type="predicted"/>
<reference evidence="1" key="1">
    <citation type="submission" date="2023-06" db="EMBL/GenBank/DDBJ databases">
        <authorList>
            <person name="Kurt Z."/>
        </authorList>
    </citation>
    <scope>NUCLEOTIDE SEQUENCE</scope>
</reference>
<accession>A0AA86PA05</accession>
<evidence type="ECO:0000313" key="2">
    <source>
        <dbReference type="EMBL" id="CAL6005922.1"/>
    </source>
</evidence>
<reference evidence="2 3" key="2">
    <citation type="submission" date="2024-07" db="EMBL/GenBank/DDBJ databases">
        <authorList>
            <person name="Akdeniz Z."/>
        </authorList>
    </citation>
    <scope>NUCLEOTIDE SEQUENCE [LARGE SCALE GENOMIC DNA]</scope>
</reference>
<dbReference type="AlphaFoldDB" id="A0AA86PA05"/>
<protein>
    <submittedName>
        <fullName evidence="2">Hypothetical_protein</fullName>
    </submittedName>
</protein>
<evidence type="ECO:0000313" key="1">
    <source>
        <dbReference type="EMBL" id="CAI9932584.1"/>
    </source>
</evidence>